<evidence type="ECO:0000313" key="7">
    <source>
        <dbReference type="EMBL" id="CAH2300564.1"/>
    </source>
</evidence>
<feature type="transmembrane region" description="Helical" evidence="5">
    <location>
        <begin position="395"/>
        <end position="420"/>
    </location>
</feature>
<keyword evidence="7" id="KW-0560">Oxidoreductase</keyword>
<evidence type="ECO:0000256" key="2">
    <source>
        <dbReference type="ARBA" id="ARBA00022692"/>
    </source>
</evidence>
<keyword evidence="7" id="KW-0503">Monooxygenase</keyword>
<comment type="subcellular location">
    <subcellularLocation>
        <location evidence="1">Membrane</location>
    </subcellularLocation>
</comment>
<feature type="domain" description="Fatty acid hydroxylase" evidence="6">
    <location>
        <begin position="347"/>
        <end position="477"/>
    </location>
</feature>
<evidence type="ECO:0000256" key="4">
    <source>
        <dbReference type="ARBA" id="ARBA00023136"/>
    </source>
</evidence>
<evidence type="ECO:0000256" key="5">
    <source>
        <dbReference type="SAM" id="Phobius"/>
    </source>
</evidence>
<evidence type="ECO:0000256" key="3">
    <source>
        <dbReference type="ARBA" id="ARBA00022989"/>
    </source>
</evidence>
<keyword evidence="3 5" id="KW-1133">Transmembrane helix</keyword>
<name>A0AAD1SJN2_PELCU</name>
<keyword evidence="2 5" id="KW-0812">Transmembrane</keyword>
<dbReference type="InterPro" id="IPR050307">
    <property type="entry name" value="Sterol_Desaturase_Related"/>
</dbReference>
<dbReference type="GO" id="GO:0004497">
    <property type="term" value="F:monooxygenase activity"/>
    <property type="evidence" value="ECO:0007669"/>
    <property type="project" value="UniProtKB-KW"/>
</dbReference>
<keyword evidence="8" id="KW-1185">Reference proteome</keyword>
<evidence type="ECO:0000313" key="8">
    <source>
        <dbReference type="Proteomes" id="UP001295444"/>
    </source>
</evidence>
<feature type="transmembrane region" description="Helical" evidence="5">
    <location>
        <begin position="263"/>
        <end position="282"/>
    </location>
</feature>
<dbReference type="GO" id="GO:0005506">
    <property type="term" value="F:iron ion binding"/>
    <property type="evidence" value="ECO:0007669"/>
    <property type="project" value="InterPro"/>
</dbReference>
<gene>
    <name evidence="7" type="ORF">PECUL_23A018901</name>
</gene>
<evidence type="ECO:0000256" key="1">
    <source>
        <dbReference type="ARBA" id="ARBA00004370"/>
    </source>
</evidence>
<keyword evidence="4 5" id="KW-0472">Membrane</keyword>
<protein>
    <submittedName>
        <fullName evidence="7">Methylsterol monooxygenase 1</fullName>
    </submittedName>
</protein>
<proteinExistence type="predicted"/>
<dbReference type="Proteomes" id="UP001295444">
    <property type="component" value="Chromosome 06"/>
</dbReference>
<dbReference type="EMBL" id="OW240917">
    <property type="protein sequence ID" value="CAH2300564.1"/>
    <property type="molecule type" value="Genomic_DNA"/>
</dbReference>
<feature type="transmembrane region" description="Helical" evidence="5">
    <location>
        <begin position="303"/>
        <end position="323"/>
    </location>
</feature>
<feature type="transmembrane region" description="Helical" evidence="5">
    <location>
        <begin position="58"/>
        <end position="76"/>
    </location>
</feature>
<reference evidence="7" key="1">
    <citation type="submission" date="2022-03" db="EMBL/GenBank/DDBJ databases">
        <authorList>
            <person name="Alioto T."/>
            <person name="Alioto T."/>
            <person name="Gomez Garrido J."/>
        </authorList>
    </citation>
    <scope>NUCLEOTIDE SEQUENCE</scope>
</reference>
<organism evidence="7 8">
    <name type="scientific">Pelobates cultripes</name>
    <name type="common">Western spadefoot toad</name>
    <dbReference type="NCBI Taxonomy" id="61616"/>
    <lineage>
        <taxon>Eukaryota</taxon>
        <taxon>Metazoa</taxon>
        <taxon>Chordata</taxon>
        <taxon>Craniata</taxon>
        <taxon>Vertebrata</taxon>
        <taxon>Euteleostomi</taxon>
        <taxon>Amphibia</taxon>
        <taxon>Batrachia</taxon>
        <taxon>Anura</taxon>
        <taxon>Pelobatoidea</taxon>
        <taxon>Pelobatidae</taxon>
        <taxon>Pelobates</taxon>
    </lineage>
</organism>
<dbReference type="Pfam" id="PF04116">
    <property type="entry name" value="FA_hydroxylase"/>
    <property type="match status" value="1"/>
</dbReference>
<sequence>MAANDSVLNSAYLVVEYIDSFLPENPLQRPFKYAWTYMLDNYTKFQIATWGTLIVHDLIYFVLCLPGFIFQFIPFMQRFKIQQLMNLLALPWNTGPGFKKVQRTLNKIKTMSSCCVLFRRLKGKSRISENFQTVVMSRTRNFRIRIIKDLPDCRKSRILRHQRDSCTIKMSSRNLTGAFTMSTEDSEGHYPNEAAILGLERFTARVEFFSVARVTAYLVVEYIDSFLPENPLQRPFKYAWTYMLDNYTKFQIATWGTLIVHDLIYFVLCLPGFIFQFIPFMQRFKIQQDKPETWESQWRCFKGLLFNHFSTQLPLICGIYYFTEFFNIPYDWDTMPRWYMLGAQCFGCAVIEDTWHYFFHRLLHHKRIYKYIHKPHHEFTSPFGMQAEYAHPLEILIIGVGLFIAMMVFCNHIILLWAWVVLRVMETIDVHSGYDIPLNPLHLFPFYIGARFHDFHHTNLVGNYASTFTWWDKLFNTDSQYNTYQNKLKSQERKKK</sequence>
<dbReference type="InterPro" id="IPR006694">
    <property type="entry name" value="Fatty_acid_hydroxylase"/>
</dbReference>
<dbReference type="AlphaFoldDB" id="A0AAD1SJN2"/>
<accession>A0AAD1SJN2</accession>
<evidence type="ECO:0000259" key="6">
    <source>
        <dbReference type="Pfam" id="PF04116"/>
    </source>
</evidence>
<dbReference type="GO" id="GO:0016020">
    <property type="term" value="C:membrane"/>
    <property type="evidence" value="ECO:0007669"/>
    <property type="project" value="UniProtKB-SubCell"/>
</dbReference>
<dbReference type="GO" id="GO:0008610">
    <property type="term" value="P:lipid biosynthetic process"/>
    <property type="evidence" value="ECO:0007669"/>
    <property type="project" value="InterPro"/>
</dbReference>
<dbReference type="PANTHER" id="PTHR11863">
    <property type="entry name" value="STEROL DESATURASE"/>
    <property type="match status" value="1"/>
</dbReference>